<organism evidence="6 7">
    <name type="scientific">Larinioides sclopetarius</name>
    <dbReference type="NCBI Taxonomy" id="280406"/>
    <lineage>
        <taxon>Eukaryota</taxon>
        <taxon>Metazoa</taxon>
        <taxon>Ecdysozoa</taxon>
        <taxon>Arthropoda</taxon>
        <taxon>Chelicerata</taxon>
        <taxon>Arachnida</taxon>
        <taxon>Araneae</taxon>
        <taxon>Araneomorphae</taxon>
        <taxon>Entelegynae</taxon>
        <taxon>Araneoidea</taxon>
        <taxon>Araneidae</taxon>
        <taxon>Larinioides</taxon>
    </lineage>
</organism>
<dbReference type="GO" id="GO:0005615">
    <property type="term" value="C:extracellular space"/>
    <property type="evidence" value="ECO:0007669"/>
    <property type="project" value="InterPro"/>
</dbReference>
<dbReference type="EMBL" id="CAXIEN010000438">
    <property type="protein sequence ID" value="CAL1297717.1"/>
    <property type="molecule type" value="Genomic_DNA"/>
</dbReference>
<dbReference type="PROSITE" id="PS00284">
    <property type="entry name" value="SERPIN"/>
    <property type="match status" value="1"/>
</dbReference>
<keyword evidence="3" id="KW-0722">Serine protease inhibitor</keyword>
<name>A0AAV2BP57_9ARAC</name>
<evidence type="ECO:0000256" key="1">
    <source>
        <dbReference type="ARBA" id="ARBA00009500"/>
    </source>
</evidence>
<protein>
    <recommendedName>
        <fullName evidence="5">Serpin domain-containing protein</fullName>
    </recommendedName>
</protein>
<dbReference type="InterPro" id="IPR036186">
    <property type="entry name" value="Serpin_sf"/>
</dbReference>
<dbReference type="Proteomes" id="UP001497382">
    <property type="component" value="Unassembled WGS sequence"/>
</dbReference>
<dbReference type="GO" id="GO:0004867">
    <property type="term" value="F:serine-type endopeptidase inhibitor activity"/>
    <property type="evidence" value="ECO:0007669"/>
    <property type="project" value="UniProtKB-KW"/>
</dbReference>
<comment type="similarity">
    <text evidence="1 4">Belongs to the serpin family.</text>
</comment>
<reference evidence="6 7" key="1">
    <citation type="submission" date="2024-04" db="EMBL/GenBank/DDBJ databases">
        <authorList>
            <person name="Rising A."/>
            <person name="Reimegard J."/>
            <person name="Sonavane S."/>
            <person name="Akerstrom W."/>
            <person name="Nylinder S."/>
            <person name="Hedman E."/>
            <person name="Kallberg Y."/>
        </authorList>
    </citation>
    <scope>NUCLEOTIDE SEQUENCE [LARGE SCALE GENOMIC DNA]</scope>
</reference>
<proteinExistence type="inferred from homology"/>
<evidence type="ECO:0000259" key="5">
    <source>
        <dbReference type="SMART" id="SM00093"/>
    </source>
</evidence>
<accession>A0AAV2BP57</accession>
<evidence type="ECO:0000313" key="6">
    <source>
        <dbReference type="EMBL" id="CAL1297717.1"/>
    </source>
</evidence>
<evidence type="ECO:0000256" key="3">
    <source>
        <dbReference type="ARBA" id="ARBA00022900"/>
    </source>
</evidence>
<evidence type="ECO:0000313" key="7">
    <source>
        <dbReference type="Proteomes" id="UP001497382"/>
    </source>
</evidence>
<keyword evidence="7" id="KW-1185">Reference proteome</keyword>
<comment type="caution">
    <text evidence="6">The sequence shown here is derived from an EMBL/GenBank/DDBJ whole genome shotgun (WGS) entry which is preliminary data.</text>
</comment>
<dbReference type="InterPro" id="IPR000215">
    <property type="entry name" value="Serpin_fam"/>
</dbReference>
<evidence type="ECO:0000256" key="4">
    <source>
        <dbReference type="RuleBase" id="RU000411"/>
    </source>
</evidence>
<dbReference type="PANTHER" id="PTHR11461">
    <property type="entry name" value="SERINE PROTEASE INHIBITOR, SERPIN"/>
    <property type="match status" value="1"/>
</dbReference>
<gene>
    <name evidence="6" type="ORF">LARSCL_LOCUS20468</name>
</gene>
<dbReference type="InterPro" id="IPR042185">
    <property type="entry name" value="Serpin_sf_2"/>
</dbReference>
<dbReference type="Gene3D" id="3.30.497.10">
    <property type="entry name" value="Antithrombin, subunit I, domain 2"/>
    <property type="match status" value="1"/>
</dbReference>
<dbReference type="SUPFAM" id="SSF56574">
    <property type="entry name" value="Serpins"/>
    <property type="match status" value="1"/>
</dbReference>
<dbReference type="PANTHER" id="PTHR11461:SF211">
    <property type="entry name" value="GH10112P-RELATED"/>
    <property type="match status" value="1"/>
</dbReference>
<dbReference type="AlphaFoldDB" id="A0AAV2BP57"/>
<dbReference type="InterPro" id="IPR023796">
    <property type="entry name" value="Serpin_dom"/>
</dbReference>
<dbReference type="CDD" id="cd19577">
    <property type="entry name" value="serpinJ_IRS-2-like"/>
    <property type="match status" value="1"/>
</dbReference>
<sequence length="365" mass="41360">MVWNFRARVPSHVSKPQLKMTRCISKVKQLEINSKELRRTLGYEKANIPNDLIPYTFNCFLGEVLKSGDSSDGYVLNTANAVLVDKHLELLNEYRSNVQQLYKADVRDVDFVKDSSAVVNEINAWVREMTNGKIEKLFDQLSPSTVLALLNAVYFKGTWKKQFEPSKTRDEVFYNNGLESEGKSVPLMHLTSRFPYASVDNFQALELPYKGENISMVILLPNQRDGLRALENSLTPEKLAEIQRRLYRTKVEVSLPKFKMEFQKELSPEVKALGANQIFSAGSADFSGMTPSKNVFVSQVIHKAIIEVNEEGSEAAAVTGIVFTRMRPMPDMIAKFRADHPFLFAIIEKGSTSNMILFLGRVNKF</sequence>
<dbReference type="InterPro" id="IPR042178">
    <property type="entry name" value="Serpin_sf_1"/>
</dbReference>
<feature type="domain" description="Serpin" evidence="5">
    <location>
        <begin position="18"/>
        <end position="365"/>
    </location>
</feature>
<keyword evidence="2" id="KW-0646">Protease inhibitor</keyword>
<dbReference type="Gene3D" id="2.30.39.10">
    <property type="entry name" value="Alpha-1-antitrypsin, domain 1"/>
    <property type="match status" value="1"/>
</dbReference>
<dbReference type="InterPro" id="IPR023795">
    <property type="entry name" value="Serpin_CS"/>
</dbReference>
<evidence type="ECO:0000256" key="2">
    <source>
        <dbReference type="ARBA" id="ARBA00022690"/>
    </source>
</evidence>
<dbReference type="SMART" id="SM00093">
    <property type="entry name" value="SERPIN"/>
    <property type="match status" value="1"/>
</dbReference>
<dbReference type="Pfam" id="PF00079">
    <property type="entry name" value="Serpin"/>
    <property type="match status" value="1"/>
</dbReference>